<dbReference type="NCBIfam" id="TIGR03169">
    <property type="entry name" value="Nterm_to_SelD"/>
    <property type="match status" value="1"/>
</dbReference>
<dbReference type="InterPro" id="IPR036188">
    <property type="entry name" value="FAD/NAD-bd_sf"/>
</dbReference>
<dbReference type="SUPFAM" id="SSF56042">
    <property type="entry name" value="PurM C-terminal domain-like"/>
    <property type="match status" value="1"/>
</dbReference>
<dbReference type="Pfam" id="PF07992">
    <property type="entry name" value="Pyr_redox_2"/>
    <property type="match status" value="1"/>
</dbReference>
<evidence type="ECO:0000259" key="12">
    <source>
        <dbReference type="Pfam" id="PF07992"/>
    </source>
</evidence>
<dbReference type="Pfam" id="PF00586">
    <property type="entry name" value="AIRS"/>
    <property type="match status" value="1"/>
</dbReference>
<evidence type="ECO:0000256" key="2">
    <source>
        <dbReference type="ARBA" id="ARBA00022630"/>
    </source>
</evidence>
<evidence type="ECO:0000256" key="5">
    <source>
        <dbReference type="ARBA" id="ARBA00022777"/>
    </source>
</evidence>
<evidence type="ECO:0000256" key="9">
    <source>
        <dbReference type="ARBA" id="ARBA00023266"/>
    </source>
</evidence>
<evidence type="ECO:0000256" key="7">
    <source>
        <dbReference type="ARBA" id="ARBA00022840"/>
    </source>
</evidence>
<dbReference type="InterPro" id="IPR016188">
    <property type="entry name" value="PurM-like_N"/>
</dbReference>
<dbReference type="InterPro" id="IPR051169">
    <property type="entry name" value="NADH-Q_oxidoreductase"/>
</dbReference>
<evidence type="ECO:0000259" key="10">
    <source>
        <dbReference type="Pfam" id="PF00586"/>
    </source>
</evidence>
<dbReference type="InterPro" id="IPR010918">
    <property type="entry name" value="PurM-like_C_dom"/>
</dbReference>
<dbReference type="InterPro" id="IPR036676">
    <property type="entry name" value="PurM-like_C_sf"/>
</dbReference>
<dbReference type="GO" id="GO:0019646">
    <property type="term" value="P:aerobic electron transport chain"/>
    <property type="evidence" value="ECO:0007669"/>
    <property type="project" value="TreeGrafter"/>
</dbReference>
<dbReference type="SUPFAM" id="SSF51905">
    <property type="entry name" value="FAD/NAD(P)-binding domain"/>
    <property type="match status" value="2"/>
</dbReference>
<dbReference type="InterPro" id="IPR004536">
    <property type="entry name" value="SPS/SelD"/>
</dbReference>
<evidence type="ECO:0000259" key="11">
    <source>
        <dbReference type="Pfam" id="PF02769"/>
    </source>
</evidence>
<keyword evidence="2" id="KW-0285">Flavoprotein</keyword>
<evidence type="ECO:0000313" key="14">
    <source>
        <dbReference type="Proteomes" id="UP000184514"/>
    </source>
</evidence>
<dbReference type="OrthoDB" id="9767928at2"/>
<keyword evidence="4" id="KW-0547">Nucleotide-binding</keyword>
<dbReference type="Gene3D" id="3.50.50.100">
    <property type="match status" value="1"/>
</dbReference>
<keyword evidence="5 13" id="KW-0418">Kinase</keyword>
<keyword evidence="8" id="KW-0560">Oxidoreductase</keyword>
<sequence length="721" mass="75483">MNTAFPLTRDLVLIGGGHAHALVLKMWAMKPLAGARLTVINPAPSAPYSGMLPGFVAGHYTSDELYIDLIRIARAAGARIILGKAAHIDRAKKQVIVPDRAPIGYDVCSIDIGITSGMPELEGFTEHAVPAKPLDDFARIWEGFCQETGPAQVAVLGAGVAGAEVAMAAAHRLQHLGRAADVTLIDRSKALSRLGTQARSKVLKSLNELNVTLLEHANVLRVEADQVVVADRDPIPAKMTLGAAGTRAYEWLSNIGLAMEQGYIKVLPSLQSETDSDIFAVGDCAHLTHAPRPKAGVFAVREAPILFHNLRAALSGGAMQNYHPQSDYLKLVSLGGKIALAEKLGVAISGGAMWRWKDQIDRKFMDQFDALKPMGALELPEEFASGVEAHAGPICAGCGSKVGRGALARSALHQTGAQRDDVVTLKGDDAALLQMGDVKQVLSTDHLRAFTDDPVLMTRIAAVHALGDIWSMGAKPQSAMVSLILPRMSTALQERTLDEIMHTASDVMGEAGAQIIGGHTSMGAEFTIGFSVTGLASDTPITLGGAQVGDVLVLTKPIGTGVLLAAEMQIKARGADVAAAYASMARGVAIDALSLSTAQAMTDVTGFGLAGHLANICRASGVGAELNVRDVPLLNGALAMSETGVQSSLYPDNLSDALTMMNAPQTARGRLMLDPQTAGGLLAALSQADAKVAIATMKERGIDAIQIGKIVDGPVALNLIE</sequence>
<dbReference type="Gene3D" id="3.30.1330.10">
    <property type="entry name" value="PurM-like, N-terminal domain"/>
    <property type="match status" value="1"/>
</dbReference>
<dbReference type="InterPro" id="IPR036921">
    <property type="entry name" value="PurM-like_N_sf"/>
</dbReference>
<proteinExistence type="predicted"/>
<comment type="caution">
    <text evidence="13">The sequence shown here is derived from an EMBL/GenBank/DDBJ whole genome shotgun (WGS) entry which is preliminary data.</text>
</comment>
<dbReference type="GO" id="GO:0004756">
    <property type="term" value="F:selenide, water dikinase activity"/>
    <property type="evidence" value="ECO:0007669"/>
    <property type="project" value="UniProtKB-EC"/>
</dbReference>
<dbReference type="EMBL" id="MLCB01000064">
    <property type="protein sequence ID" value="OJI95034.1"/>
    <property type="molecule type" value="Genomic_DNA"/>
</dbReference>
<evidence type="ECO:0000256" key="4">
    <source>
        <dbReference type="ARBA" id="ARBA00022741"/>
    </source>
</evidence>
<accession>A0A1L9P0U7</accession>
<feature type="domain" description="FAD/NAD(P)-binding" evidence="12">
    <location>
        <begin position="10"/>
        <end position="300"/>
    </location>
</feature>
<dbReference type="RefSeq" id="WP_072629402.1">
    <property type="nucleotide sequence ID" value="NZ_MLCB01000064.1"/>
</dbReference>
<feature type="domain" description="PurM-like N-terminal" evidence="10">
    <location>
        <begin position="427"/>
        <end position="535"/>
    </location>
</feature>
<dbReference type="PANTHER" id="PTHR42913">
    <property type="entry name" value="APOPTOSIS-INDUCING FACTOR 1"/>
    <property type="match status" value="1"/>
</dbReference>
<evidence type="ECO:0000256" key="3">
    <source>
        <dbReference type="ARBA" id="ARBA00022679"/>
    </source>
</evidence>
<keyword evidence="3 13" id="KW-0808">Transferase</keyword>
<dbReference type="STRING" id="696762.PFRI_07430"/>
<dbReference type="CDD" id="cd02195">
    <property type="entry name" value="SelD"/>
    <property type="match status" value="1"/>
</dbReference>
<dbReference type="InterPro" id="IPR023753">
    <property type="entry name" value="FAD/NAD-binding_dom"/>
</dbReference>
<dbReference type="PANTHER" id="PTHR42913:SF9">
    <property type="entry name" value="SLR1591 PROTEIN"/>
    <property type="match status" value="1"/>
</dbReference>
<dbReference type="InterPro" id="IPR017584">
    <property type="entry name" value="Pyridine_nucleo_diS_OxRdtase_N"/>
</dbReference>
<dbReference type="AlphaFoldDB" id="A0A1L9P0U7"/>
<keyword evidence="7" id="KW-0067">ATP-binding</keyword>
<dbReference type="EC" id="2.7.9.3" evidence="13"/>
<keyword evidence="6" id="KW-0274">FAD</keyword>
<dbReference type="NCBIfam" id="TIGR00476">
    <property type="entry name" value="selD"/>
    <property type="match status" value="1"/>
</dbReference>
<feature type="domain" description="PurM-like C-terminal" evidence="11">
    <location>
        <begin position="547"/>
        <end position="714"/>
    </location>
</feature>
<dbReference type="Gene3D" id="3.90.650.10">
    <property type="entry name" value="PurM-like C-terminal domain"/>
    <property type="match status" value="1"/>
</dbReference>
<evidence type="ECO:0000256" key="6">
    <source>
        <dbReference type="ARBA" id="ARBA00022827"/>
    </source>
</evidence>
<comment type="cofactor">
    <cofactor evidence="1">
        <name>FAD</name>
        <dbReference type="ChEBI" id="CHEBI:57692"/>
    </cofactor>
</comment>
<evidence type="ECO:0000256" key="8">
    <source>
        <dbReference type="ARBA" id="ARBA00023002"/>
    </source>
</evidence>
<reference evidence="13 14" key="1">
    <citation type="submission" date="2016-10" db="EMBL/GenBank/DDBJ databases">
        <title>Genome sequence of Planktotalea frisia SH6-1.</title>
        <authorList>
            <person name="Poehlein A."/>
            <person name="Bakenhus I."/>
            <person name="Voget S."/>
            <person name="Brinkhoff T."/>
            <person name="Simon M."/>
        </authorList>
    </citation>
    <scope>NUCLEOTIDE SEQUENCE [LARGE SCALE GENOMIC DNA]</scope>
    <source>
        <strain evidence="13 14">SH6-1</strain>
    </source>
</reference>
<evidence type="ECO:0000313" key="13">
    <source>
        <dbReference type="EMBL" id="OJI95034.1"/>
    </source>
</evidence>
<organism evidence="13 14">
    <name type="scientific">Planktotalea frisia</name>
    <dbReference type="NCBI Taxonomy" id="696762"/>
    <lineage>
        <taxon>Bacteria</taxon>
        <taxon>Pseudomonadati</taxon>
        <taxon>Pseudomonadota</taxon>
        <taxon>Alphaproteobacteria</taxon>
        <taxon>Rhodobacterales</taxon>
        <taxon>Paracoccaceae</taxon>
        <taxon>Planktotalea</taxon>
    </lineage>
</organism>
<dbReference type="SUPFAM" id="SSF55326">
    <property type="entry name" value="PurM N-terminal domain-like"/>
    <property type="match status" value="1"/>
</dbReference>
<protein>
    <submittedName>
        <fullName evidence="13">Selenide, water dikinase</fullName>
        <ecNumber evidence="13">2.7.9.3</ecNumber>
    </submittedName>
</protein>
<dbReference type="GO" id="GO:0005524">
    <property type="term" value="F:ATP binding"/>
    <property type="evidence" value="ECO:0007669"/>
    <property type="project" value="UniProtKB-KW"/>
</dbReference>
<dbReference type="Proteomes" id="UP000184514">
    <property type="component" value="Unassembled WGS sequence"/>
</dbReference>
<keyword evidence="9" id="KW-0711">Selenium</keyword>
<evidence type="ECO:0000256" key="1">
    <source>
        <dbReference type="ARBA" id="ARBA00001974"/>
    </source>
</evidence>
<keyword evidence="14" id="KW-1185">Reference proteome</keyword>
<dbReference type="Pfam" id="PF02769">
    <property type="entry name" value="AIRS_C"/>
    <property type="match status" value="1"/>
</dbReference>
<name>A0A1L9P0U7_9RHOB</name>
<dbReference type="GO" id="GO:0003955">
    <property type="term" value="F:NAD(P)H dehydrogenase (quinone) activity"/>
    <property type="evidence" value="ECO:0007669"/>
    <property type="project" value="TreeGrafter"/>
</dbReference>
<gene>
    <name evidence="13" type="primary">selD</name>
    <name evidence="13" type="ORF">PFRI_07430</name>
</gene>